<evidence type="ECO:0000256" key="1">
    <source>
        <dbReference type="SAM" id="Phobius"/>
    </source>
</evidence>
<evidence type="ECO:0000313" key="4">
    <source>
        <dbReference type="Proteomes" id="UP000469943"/>
    </source>
</evidence>
<accession>A0A6L4X0W1</accession>
<dbReference type="Proteomes" id="UP000482084">
    <property type="component" value="Unassembled WGS sequence"/>
</dbReference>
<feature type="transmembrane region" description="Helical" evidence="1">
    <location>
        <begin position="313"/>
        <end position="332"/>
    </location>
</feature>
<feature type="transmembrane region" description="Helical" evidence="1">
    <location>
        <begin position="600"/>
        <end position="617"/>
    </location>
</feature>
<feature type="transmembrane region" description="Helical" evidence="1">
    <location>
        <begin position="338"/>
        <end position="359"/>
    </location>
</feature>
<sequence>MTRLRRIVPFAIAVAAIVIMEVFVFNLPFWQTRNLTPETAVEEELGSGLTVQNDGTLLVTDPNEAWRVVSSSEPIRYLYVNPSDSEQWILQYGDDIPEDERQPLSVVWQYSTKKATDGDWYAASALQGYSPAAPSSRYSRVDNGAVKVRIRYVTFVNARIPHTTITANPNIPMRFSKLRLGIEILVALIILAFRPGSSLYRRKMELRRVVCWAPIAVLTVIEAAFALGLVFVTSAPERVNPEYWSGIGSFWAIDQYQRLADALVHGRVNLDYAVNPALAAMSNPYDAGGRFQLAFANPDVPVYFDVAFKDGQYYSYFGVVPVLLLYVPYLLVTGHALLTSRAIMVFVVLTTVSSTILAVQLARLVTRRGSAVSLGAVMLGSVCMFLGNVIAIVVPYGLFYPIPQVCAVMFGMLGLSCWIEAKIRGLSKVWIAFGSLCMALTIGCRPQVVLASLLALPLFWNDIVTLWQEGWRSLRAFGREAAVWLCAAVPYALVIAGQFAYNAARFGKITDFGSNYNLTGYDMTHNEVGISRYISFFFYYFFQPPNLSGRFPFVNEVLWPTVTFRSYHYNVGSYFLAIAPFALIVFTVFAWRAAMRRIQVMGLYVASGIAVFMMFIVNSRANGVDFRYTIDFGWLIVVAMLLIVYVADATTRDVGDDAADELSNVGSSGGASGIVASSLRRILHTNVFGFLTLGIVLSLLMTVFKQCMASATNLVPTMNMDVDRWWDMASWFIFLQ</sequence>
<dbReference type="EMBL" id="WHZX01000003">
    <property type="protein sequence ID" value="NEG71810.1"/>
    <property type="molecule type" value="Genomic_DNA"/>
</dbReference>
<feature type="transmembrane region" description="Helical" evidence="1">
    <location>
        <begin position="6"/>
        <end position="27"/>
    </location>
</feature>
<dbReference type="AlphaFoldDB" id="A0A6L4X0W1"/>
<feature type="transmembrane region" description="Helical" evidence="1">
    <location>
        <begin position="574"/>
        <end position="594"/>
    </location>
</feature>
<dbReference type="Proteomes" id="UP000469943">
    <property type="component" value="Unassembled WGS sequence"/>
</dbReference>
<feature type="transmembrane region" description="Helical" evidence="1">
    <location>
        <begin position="481"/>
        <end position="501"/>
    </location>
</feature>
<keyword evidence="2" id="KW-0808">Transferase</keyword>
<evidence type="ECO:0000313" key="2">
    <source>
        <dbReference type="EMBL" id="KAB8288607.1"/>
    </source>
</evidence>
<protein>
    <submittedName>
        <fullName evidence="2">Glycosyltransferase</fullName>
    </submittedName>
</protein>
<gene>
    <name evidence="2" type="ORF">DSM100688_0609</name>
    <name evidence="3" type="ORF">GFD24_06225</name>
</gene>
<evidence type="ECO:0000313" key="5">
    <source>
        <dbReference type="Proteomes" id="UP000482084"/>
    </source>
</evidence>
<proteinExistence type="predicted"/>
<dbReference type="EMBL" id="WBSM01000002">
    <property type="protein sequence ID" value="KAB8288607.1"/>
    <property type="molecule type" value="Genomic_DNA"/>
</dbReference>
<feature type="transmembrane region" description="Helical" evidence="1">
    <location>
        <begin position="431"/>
        <end position="461"/>
    </location>
</feature>
<comment type="caution">
    <text evidence="2">The sequence shown here is derived from an EMBL/GenBank/DDBJ whole genome shotgun (WGS) entry which is preliminary data.</text>
</comment>
<reference evidence="2 5" key="2">
    <citation type="submission" date="2019-10" db="EMBL/GenBank/DDBJ databases">
        <title>Characterization of the phylogenetic diversity of two novel species belonging to the genus Bifidobacterium: Bifidobacterium cebidarum sp. nov. and Bifidobacterium leontopitheci sp. nov.</title>
        <authorList>
            <person name="Lugli G.A."/>
            <person name="Duranti S."/>
            <person name="Milani C."/>
            <person name="Turroni F."/>
            <person name="Ventura M."/>
        </authorList>
    </citation>
    <scope>NUCLEOTIDE SEQUENCE [LARGE SCALE GENOMIC DNA]</scope>
    <source>
        <strain evidence="2 5">DSM 100688</strain>
    </source>
</reference>
<reference evidence="3 4" key="1">
    <citation type="submission" date="2019-10" db="EMBL/GenBank/DDBJ databases">
        <title>Bifidobacterium from non-human primates.</title>
        <authorList>
            <person name="Modesto M."/>
        </authorList>
    </citation>
    <scope>NUCLEOTIDE SEQUENCE [LARGE SCALE GENOMIC DNA]</scope>
    <source>
        <strain evidence="3 4">TREM</strain>
    </source>
</reference>
<keyword evidence="1" id="KW-0472">Membrane</keyword>
<name>A0A6L4X0W1_9BIFI</name>
<feature type="transmembrane region" description="Helical" evidence="1">
    <location>
        <begin position="687"/>
        <end position="704"/>
    </location>
</feature>
<feature type="transmembrane region" description="Helical" evidence="1">
    <location>
        <begin position="400"/>
        <end position="419"/>
    </location>
</feature>
<keyword evidence="1" id="KW-1133">Transmembrane helix</keyword>
<evidence type="ECO:0000313" key="3">
    <source>
        <dbReference type="EMBL" id="NEG71810.1"/>
    </source>
</evidence>
<feature type="transmembrane region" description="Helical" evidence="1">
    <location>
        <begin position="212"/>
        <end position="232"/>
    </location>
</feature>
<dbReference type="GO" id="GO:0016740">
    <property type="term" value="F:transferase activity"/>
    <property type="evidence" value="ECO:0007669"/>
    <property type="project" value="UniProtKB-KW"/>
</dbReference>
<feature type="transmembrane region" description="Helical" evidence="1">
    <location>
        <begin position="629"/>
        <end position="647"/>
    </location>
</feature>
<keyword evidence="5" id="KW-1185">Reference proteome</keyword>
<organism evidence="2 5">
    <name type="scientific">Bifidobacterium ramosum</name>
    <dbReference type="NCBI Taxonomy" id="1798158"/>
    <lineage>
        <taxon>Bacteria</taxon>
        <taxon>Bacillati</taxon>
        <taxon>Actinomycetota</taxon>
        <taxon>Actinomycetes</taxon>
        <taxon>Bifidobacteriales</taxon>
        <taxon>Bifidobacteriaceae</taxon>
        <taxon>Bifidobacterium</taxon>
    </lineage>
</organism>
<feature type="transmembrane region" description="Helical" evidence="1">
    <location>
        <begin position="371"/>
        <end position="394"/>
    </location>
</feature>
<keyword evidence="1" id="KW-0812">Transmembrane</keyword>
<dbReference type="OrthoDB" id="2062742at2"/>